<sequence length="70" mass="7232">MSPVPETVHPDAAPPAVVKAADLLAEAARTVNVCRPVRELFDGGGRGLCVAVRAGGSQVEPRVCLGVEIR</sequence>
<comment type="caution">
    <text evidence="1">The sequence shown here is derived from an EMBL/GenBank/DDBJ whole genome shotgun (WGS) entry which is preliminary data.</text>
</comment>
<evidence type="ECO:0000313" key="2">
    <source>
        <dbReference type="Proteomes" id="UP000053039"/>
    </source>
</evidence>
<name>A0A101N1M7_9ACTN</name>
<accession>A0A101N1M7</accession>
<dbReference type="AlphaFoldDB" id="A0A101N1M7"/>
<organism evidence="1 2">
    <name type="scientific">Streptomyces pseudovenezuelae</name>
    <dbReference type="NCBI Taxonomy" id="67350"/>
    <lineage>
        <taxon>Bacteria</taxon>
        <taxon>Bacillati</taxon>
        <taxon>Actinomycetota</taxon>
        <taxon>Actinomycetes</taxon>
        <taxon>Kitasatosporales</taxon>
        <taxon>Streptomycetaceae</taxon>
        <taxon>Streptomyces</taxon>
        <taxon>Streptomyces aurantiacus group</taxon>
    </lineage>
</organism>
<evidence type="ECO:0000313" key="1">
    <source>
        <dbReference type="EMBL" id="KUM84902.1"/>
    </source>
</evidence>
<protein>
    <submittedName>
        <fullName evidence="1">Uncharacterized protein</fullName>
    </submittedName>
</protein>
<dbReference type="RefSeq" id="WP_031036043.1">
    <property type="nucleotide sequence ID" value="NZ_JBIBHV010000001.1"/>
</dbReference>
<dbReference type="EMBL" id="LMWM01000030">
    <property type="protein sequence ID" value="KUM84902.1"/>
    <property type="molecule type" value="Genomic_DNA"/>
</dbReference>
<gene>
    <name evidence="1" type="ORF">AQI94_30700</name>
</gene>
<proteinExistence type="predicted"/>
<reference evidence="1 2" key="1">
    <citation type="submission" date="2015-10" db="EMBL/GenBank/DDBJ databases">
        <title>Draft genome sequence of Streptomyces pseudovenezuelae DSM 40212, type strain for the species Streptomyces pseudovenezuelae.</title>
        <authorList>
            <person name="Ruckert C."/>
            <person name="Winkler A."/>
            <person name="Kalinowski J."/>
            <person name="Kampfer P."/>
            <person name="Glaeser S."/>
        </authorList>
    </citation>
    <scope>NUCLEOTIDE SEQUENCE [LARGE SCALE GENOMIC DNA]</scope>
    <source>
        <strain evidence="1 2">DSM 40212</strain>
    </source>
</reference>
<dbReference type="Proteomes" id="UP000053039">
    <property type="component" value="Unassembled WGS sequence"/>
</dbReference>